<dbReference type="GO" id="GO:0140359">
    <property type="term" value="F:ABC-type transporter activity"/>
    <property type="evidence" value="ECO:0007669"/>
    <property type="project" value="InterPro"/>
</dbReference>
<dbReference type="VEuPathDB" id="VectorBase:LDEU008789"/>
<keyword evidence="6" id="KW-0067">ATP-binding</keyword>
<keyword evidence="4 9" id="KW-0812">Transmembrane</keyword>
<keyword evidence="3" id="KW-0813">Transport</keyword>
<dbReference type="GO" id="GO:0016887">
    <property type="term" value="F:ATP hydrolysis activity"/>
    <property type="evidence" value="ECO:0007669"/>
    <property type="project" value="InterPro"/>
</dbReference>
<keyword evidence="5" id="KW-0547">Nucleotide-binding</keyword>
<evidence type="ECO:0000256" key="4">
    <source>
        <dbReference type="ARBA" id="ARBA00022692"/>
    </source>
</evidence>
<comment type="similarity">
    <text evidence="2">Belongs to the ABC transporter superfamily. ABCC family. Conjugate transporter (TC 3.A.1.208) subfamily.</text>
</comment>
<feature type="transmembrane region" description="Helical" evidence="9">
    <location>
        <begin position="57"/>
        <end position="76"/>
    </location>
</feature>
<evidence type="ECO:0000256" key="2">
    <source>
        <dbReference type="ARBA" id="ARBA00009726"/>
    </source>
</evidence>
<evidence type="ECO:0000256" key="8">
    <source>
        <dbReference type="ARBA" id="ARBA00023136"/>
    </source>
</evidence>
<keyword evidence="12" id="KW-1185">Reference proteome</keyword>
<keyword evidence="7 9" id="KW-1133">Transmembrane helix</keyword>
<dbReference type="EMBL" id="NCKV01006827">
    <property type="protein sequence ID" value="RWS23251.1"/>
    <property type="molecule type" value="Genomic_DNA"/>
</dbReference>
<organism evidence="11 12">
    <name type="scientific">Leptotrombidium deliense</name>
    <dbReference type="NCBI Taxonomy" id="299467"/>
    <lineage>
        <taxon>Eukaryota</taxon>
        <taxon>Metazoa</taxon>
        <taxon>Ecdysozoa</taxon>
        <taxon>Arthropoda</taxon>
        <taxon>Chelicerata</taxon>
        <taxon>Arachnida</taxon>
        <taxon>Acari</taxon>
        <taxon>Acariformes</taxon>
        <taxon>Trombidiformes</taxon>
        <taxon>Prostigmata</taxon>
        <taxon>Anystina</taxon>
        <taxon>Parasitengona</taxon>
        <taxon>Trombiculoidea</taxon>
        <taxon>Trombiculidae</taxon>
        <taxon>Leptotrombidium</taxon>
    </lineage>
</organism>
<evidence type="ECO:0000256" key="7">
    <source>
        <dbReference type="ARBA" id="ARBA00022989"/>
    </source>
</evidence>
<dbReference type="InterPro" id="IPR027417">
    <property type="entry name" value="P-loop_NTPase"/>
</dbReference>
<dbReference type="GO" id="GO:0005524">
    <property type="term" value="F:ATP binding"/>
    <property type="evidence" value="ECO:0007669"/>
    <property type="project" value="UniProtKB-KW"/>
</dbReference>
<dbReference type="PROSITE" id="PS50929">
    <property type="entry name" value="ABC_TM1F"/>
    <property type="match status" value="1"/>
</dbReference>
<protein>
    <submittedName>
        <fullName evidence="11">Multidrug resistance-associated protein 4-like protein</fullName>
    </submittedName>
</protein>
<comment type="caution">
    <text evidence="11">The sequence shown here is derived from an EMBL/GenBank/DDBJ whole genome shotgun (WGS) entry which is preliminary data.</text>
</comment>
<dbReference type="Proteomes" id="UP000288716">
    <property type="component" value="Unassembled WGS sequence"/>
</dbReference>
<dbReference type="SUPFAM" id="SSF52540">
    <property type="entry name" value="P-loop containing nucleoside triphosphate hydrolases"/>
    <property type="match status" value="1"/>
</dbReference>
<evidence type="ECO:0000256" key="5">
    <source>
        <dbReference type="ARBA" id="ARBA00022741"/>
    </source>
</evidence>
<dbReference type="InterPro" id="IPR044746">
    <property type="entry name" value="ABCC_6TM_D1"/>
</dbReference>
<gene>
    <name evidence="11" type="ORF">B4U80_08520</name>
</gene>
<dbReference type="SUPFAM" id="SSF90123">
    <property type="entry name" value="ABC transporter transmembrane region"/>
    <property type="match status" value="1"/>
</dbReference>
<feature type="transmembrane region" description="Helical" evidence="9">
    <location>
        <begin position="27"/>
        <end position="51"/>
    </location>
</feature>
<feature type="domain" description="ABC transmembrane type-1" evidence="10">
    <location>
        <begin position="1"/>
        <end position="196"/>
    </location>
</feature>
<evidence type="ECO:0000256" key="3">
    <source>
        <dbReference type="ARBA" id="ARBA00022448"/>
    </source>
</evidence>
<dbReference type="Gene3D" id="1.20.1560.10">
    <property type="entry name" value="ABC transporter type 1, transmembrane domain"/>
    <property type="match status" value="1"/>
</dbReference>
<evidence type="ECO:0000313" key="12">
    <source>
        <dbReference type="Proteomes" id="UP000288716"/>
    </source>
</evidence>
<evidence type="ECO:0000256" key="9">
    <source>
        <dbReference type="SAM" id="Phobius"/>
    </source>
</evidence>
<evidence type="ECO:0000256" key="1">
    <source>
        <dbReference type="ARBA" id="ARBA00004141"/>
    </source>
</evidence>
<dbReference type="Pfam" id="PF00664">
    <property type="entry name" value="ABC_membrane"/>
    <property type="match status" value="1"/>
</dbReference>
<dbReference type="CDD" id="cd18579">
    <property type="entry name" value="ABC_6TM_ABCC_D1"/>
    <property type="match status" value="1"/>
</dbReference>
<comment type="subcellular location">
    <subcellularLocation>
        <location evidence="1">Membrane</location>
        <topology evidence="1">Multi-pass membrane protein</topology>
    </subcellularLocation>
</comment>
<sequence>MKRSTEGTSIGQILNVLTNDLNRFDDIFWMFWYIVIAPFEIFVVYVIIWNYVGYPCATGLIFVFLFIAGQSVFAKFTNKFRLSTTKITDSRIKLMSEIINAMKVIKMYAWEHSFAERIATVRLNEIKQLKKSMAIRLIVYIVSELVSKILVFATILSILFFGFKLNAEITFVIITLFNVIRFPIGFFLPMGIGYIAEILVTLRRVNEILILEEQSCAISDGSPVEIKGEIKFKSFSGKWTNTSEHCSLKSVTANIKSGELVFVIGPVGSGKTCLLMAILHEIEKVSGDCVVSGCISYSPQEAWCFNGSVKQNIIFGRNFDKNKYDNVIDVCGLVKDFKLFSFGDETLIGEKGITLSGGQKARVNLARLE</sequence>
<dbReference type="Pfam" id="PF00005">
    <property type="entry name" value="ABC_tran"/>
    <property type="match status" value="1"/>
</dbReference>
<dbReference type="InterPro" id="IPR011527">
    <property type="entry name" value="ABC1_TM_dom"/>
</dbReference>
<evidence type="ECO:0000259" key="10">
    <source>
        <dbReference type="PROSITE" id="PS50929"/>
    </source>
</evidence>
<dbReference type="OrthoDB" id="6511082at2759"/>
<dbReference type="Gene3D" id="3.40.50.300">
    <property type="entry name" value="P-loop containing nucleotide triphosphate hydrolases"/>
    <property type="match status" value="1"/>
</dbReference>
<dbReference type="PANTHER" id="PTHR24223:SF456">
    <property type="entry name" value="MULTIDRUG RESISTANCE-ASSOCIATED PROTEIN LETHAL(2)03659"/>
    <property type="match status" value="1"/>
</dbReference>
<reference evidence="11 12" key="1">
    <citation type="journal article" date="2018" name="Gigascience">
        <title>Genomes of trombidid mites reveal novel predicted allergens and laterally-transferred genes associated with secondary metabolism.</title>
        <authorList>
            <person name="Dong X."/>
            <person name="Chaisiri K."/>
            <person name="Xia D."/>
            <person name="Armstrong S.D."/>
            <person name="Fang Y."/>
            <person name="Donnelly M.J."/>
            <person name="Kadowaki T."/>
            <person name="McGarry J.W."/>
            <person name="Darby A.C."/>
            <person name="Makepeace B.L."/>
        </authorList>
    </citation>
    <scope>NUCLEOTIDE SEQUENCE [LARGE SCALE GENOMIC DNA]</scope>
    <source>
        <strain evidence="11">UoL-UT</strain>
    </source>
</reference>
<dbReference type="PANTHER" id="PTHR24223">
    <property type="entry name" value="ATP-BINDING CASSETTE SUB-FAMILY C"/>
    <property type="match status" value="1"/>
</dbReference>
<accession>A0A443S6W1</accession>
<dbReference type="AlphaFoldDB" id="A0A443S6W1"/>
<evidence type="ECO:0000313" key="11">
    <source>
        <dbReference type="EMBL" id="RWS23251.1"/>
    </source>
</evidence>
<dbReference type="STRING" id="299467.A0A443S6W1"/>
<feature type="transmembrane region" description="Helical" evidence="9">
    <location>
        <begin position="169"/>
        <end position="196"/>
    </location>
</feature>
<keyword evidence="8 9" id="KW-0472">Membrane</keyword>
<dbReference type="InterPro" id="IPR036640">
    <property type="entry name" value="ABC1_TM_sf"/>
</dbReference>
<dbReference type="InterPro" id="IPR050173">
    <property type="entry name" value="ABC_transporter_C-like"/>
</dbReference>
<feature type="transmembrane region" description="Helical" evidence="9">
    <location>
        <begin position="137"/>
        <end position="163"/>
    </location>
</feature>
<proteinExistence type="inferred from homology"/>
<name>A0A443S6W1_9ACAR</name>
<dbReference type="InterPro" id="IPR003439">
    <property type="entry name" value="ABC_transporter-like_ATP-bd"/>
</dbReference>
<dbReference type="GO" id="GO:0016020">
    <property type="term" value="C:membrane"/>
    <property type="evidence" value="ECO:0007669"/>
    <property type="project" value="UniProtKB-SubCell"/>
</dbReference>
<evidence type="ECO:0000256" key="6">
    <source>
        <dbReference type="ARBA" id="ARBA00022840"/>
    </source>
</evidence>